<dbReference type="SUPFAM" id="SSF53335">
    <property type="entry name" value="S-adenosyl-L-methionine-dependent methyltransferases"/>
    <property type="match status" value="1"/>
</dbReference>
<dbReference type="CDD" id="cd02440">
    <property type="entry name" value="AdoMet_MTases"/>
    <property type="match status" value="1"/>
</dbReference>
<protein>
    <recommendedName>
        <fullName evidence="1">Methyltransferase type 11 domain-containing protein</fullName>
    </recommendedName>
</protein>
<name>A0A1F5R326_9BACT</name>
<proteinExistence type="predicted"/>
<dbReference type="Gene3D" id="3.40.50.150">
    <property type="entry name" value="Vaccinia Virus protein VP39"/>
    <property type="match status" value="1"/>
</dbReference>
<dbReference type="AlphaFoldDB" id="A0A1F5R326"/>
<organism evidence="2 3">
    <name type="scientific">Candidatus Edwardsbacteria bacterium GWF2_54_11</name>
    <dbReference type="NCBI Taxonomy" id="1817851"/>
    <lineage>
        <taxon>Bacteria</taxon>
        <taxon>Candidatus Edwardsiibacteriota</taxon>
    </lineage>
</organism>
<comment type="caution">
    <text evidence="2">The sequence shown here is derived from an EMBL/GenBank/DDBJ whole genome shotgun (WGS) entry which is preliminary data.</text>
</comment>
<evidence type="ECO:0000313" key="2">
    <source>
        <dbReference type="EMBL" id="OGF08867.1"/>
    </source>
</evidence>
<reference evidence="2 3" key="1">
    <citation type="journal article" date="2016" name="Nat. Commun.">
        <title>Thousands of microbial genomes shed light on interconnected biogeochemical processes in an aquifer system.</title>
        <authorList>
            <person name="Anantharaman K."/>
            <person name="Brown C.T."/>
            <person name="Hug L.A."/>
            <person name="Sharon I."/>
            <person name="Castelle C.J."/>
            <person name="Probst A.J."/>
            <person name="Thomas B.C."/>
            <person name="Singh A."/>
            <person name="Wilkins M.J."/>
            <person name="Karaoz U."/>
            <person name="Brodie E.L."/>
            <person name="Williams K.H."/>
            <person name="Hubbard S.S."/>
            <person name="Banfield J.F."/>
        </authorList>
    </citation>
    <scope>NUCLEOTIDE SEQUENCE [LARGE SCALE GENOMIC DNA]</scope>
</reference>
<dbReference type="InterPro" id="IPR013216">
    <property type="entry name" value="Methyltransf_11"/>
</dbReference>
<gene>
    <name evidence="2" type="ORF">A2024_01165</name>
</gene>
<evidence type="ECO:0000313" key="3">
    <source>
        <dbReference type="Proteomes" id="UP000177230"/>
    </source>
</evidence>
<dbReference type="InterPro" id="IPR029063">
    <property type="entry name" value="SAM-dependent_MTases_sf"/>
</dbReference>
<feature type="domain" description="Methyltransferase type 11" evidence="1">
    <location>
        <begin position="68"/>
        <end position="159"/>
    </location>
</feature>
<sequence>MGSAAVKAGLRKGPGRAYWDGVADQVGGYYLIPILAEYKSQEYTGLLEEWGIGDDKSVLITDLYEAAFGNTGIYGYLSGPANEVWGMDISAKFCFRAGEHFKRQDLDIGIISGDAAMIPLSNDIVDVIISPSTFDHFPEIDRALSECHRILKPGGKLVLALNSADNPFFKPGVRLAERFKKHEYQTDYFYSLRQTARLLEQAGFAVGRSTAIMHVPIGLTTLIEFFDRIDNPVADRINGLMIGACRKWGRLDTRMKLFTGWWVAVEGIK</sequence>
<dbReference type="Pfam" id="PF08241">
    <property type="entry name" value="Methyltransf_11"/>
    <property type="match status" value="1"/>
</dbReference>
<evidence type="ECO:0000259" key="1">
    <source>
        <dbReference type="Pfam" id="PF08241"/>
    </source>
</evidence>
<accession>A0A1F5R326</accession>
<dbReference type="EMBL" id="MFFM01000046">
    <property type="protein sequence ID" value="OGF08867.1"/>
    <property type="molecule type" value="Genomic_DNA"/>
</dbReference>
<dbReference type="GO" id="GO:0008757">
    <property type="term" value="F:S-adenosylmethionine-dependent methyltransferase activity"/>
    <property type="evidence" value="ECO:0007669"/>
    <property type="project" value="InterPro"/>
</dbReference>
<dbReference type="Proteomes" id="UP000177230">
    <property type="component" value="Unassembled WGS sequence"/>
</dbReference>